<evidence type="ECO:0000313" key="2">
    <source>
        <dbReference type="EMBL" id="MDN3427338.1"/>
    </source>
</evidence>
<dbReference type="SUPFAM" id="SSF51735">
    <property type="entry name" value="NAD(P)-binding Rossmann-fold domains"/>
    <property type="match status" value="1"/>
</dbReference>
<accession>A0ABT7ZJL0</accession>
<organism evidence="2 3">
    <name type="scientific">Planococcus notacanthi</name>
    <dbReference type="NCBI Taxonomy" id="3035188"/>
    <lineage>
        <taxon>Bacteria</taxon>
        <taxon>Bacillati</taxon>
        <taxon>Bacillota</taxon>
        <taxon>Bacilli</taxon>
        <taxon>Bacillales</taxon>
        <taxon>Caryophanaceae</taxon>
        <taxon>Planococcus</taxon>
    </lineage>
</organism>
<protein>
    <submittedName>
        <fullName evidence="2">NAD(P)-dependent oxidoreductase</fullName>
    </submittedName>
</protein>
<sequence>MLGINRKLEELERSGIMIKVGLVGAGQMGRGMISQIEGMAGMRVVITADIQLTNVTSAYVKSGVPGEQVVETNNPQQAEAAVKEGKVVATTDAQLVTSLREVDVVVDATGIPDIGAKIAWDAILNRKHIVMLNVEADVTVGVILKKMADASGVVYTGSAGDEPGAIMELYDFADALGFEVIALGKGKNNPLNLAANPETAAEEAARKGASPKMLASFQDGTKTMVEMTAVANATGFLPDKPGMHGFVSDVKGLPEIFKLKAEGGQVGNKRIVEYINGIAPGVFAIIASEKEEVNHELKYLSMGEGPNYVLYRPYHLTSLETPISIARAYIYNEATIAPWHGLQAETVTVAKTDLAAGDFLDSIGGFTVYGHILTAREARQQKALPLGLVDKHVRLKRDIKKGEVITYDDVEQTVDSTIWRLRRMQDDTFKAETEKQVPLQA</sequence>
<evidence type="ECO:0000259" key="1">
    <source>
        <dbReference type="SMART" id="SM00858"/>
    </source>
</evidence>
<dbReference type="RefSeq" id="WP_290214752.1">
    <property type="nucleotide sequence ID" value="NZ_JASDCQ010000002.1"/>
</dbReference>
<keyword evidence="3" id="KW-1185">Reference proteome</keyword>
<dbReference type="EMBL" id="JASDCQ010000002">
    <property type="protein sequence ID" value="MDN3427338.1"/>
    <property type="molecule type" value="Genomic_DNA"/>
</dbReference>
<dbReference type="SMART" id="SM00858">
    <property type="entry name" value="SAF"/>
    <property type="match status" value="1"/>
</dbReference>
<dbReference type="InterPro" id="IPR013974">
    <property type="entry name" value="SAF"/>
</dbReference>
<dbReference type="Gene3D" id="3.40.50.720">
    <property type="entry name" value="NAD(P)-binding Rossmann-like Domain"/>
    <property type="match status" value="1"/>
</dbReference>
<dbReference type="Proteomes" id="UP001225873">
    <property type="component" value="Unassembled WGS sequence"/>
</dbReference>
<dbReference type="Pfam" id="PF08666">
    <property type="entry name" value="SAF"/>
    <property type="match status" value="1"/>
</dbReference>
<comment type="caution">
    <text evidence="2">The sequence shown here is derived from an EMBL/GenBank/DDBJ whole genome shotgun (WGS) entry which is preliminary data.</text>
</comment>
<dbReference type="Pfam" id="PF21135">
    <property type="entry name" value="DRL_cat"/>
    <property type="match status" value="1"/>
</dbReference>
<feature type="domain" description="SAF" evidence="1">
    <location>
        <begin position="345"/>
        <end position="411"/>
    </location>
</feature>
<dbReference type="InterPro" id="IPR048423">
    <property type="entry name" value="DRL_cat"/>
</dbReference>
<evidence type="ECO:0000313" key="3">
    <source>
        <dbReference type="Proteomes" id="UP001225873"/>
    </source>
</evidence>
<reference evidence="2 3" key="1">
    <citation type="submission" date="2023-03" db="EMBL/GenBank/DDBJ databases">
        <authorList>
            <person name="Uniacke-Lowe S."/>
            <person name="Ross P."/>
            <person name="Hill C."/>
        </authorList>
    </citation>
    <scope>NUCLEOTIDE SEQUENCE [LARGE SCALE GENOMIC DNA]</scope>
    <source>
        <strain evidence="2 3">APC 4016</strain>
    </source>
</reference>
<dbReference type="InterPro" id="IPR036291">
    <property type="entry name" value="NAD(P)-bd_dom_sf"/>
</dbReference>
<dbReference type="CDD" id="cd11616">
    <property type="entry name" value="SAF_DH_OX_like"/>
    <property type="match status" value="1"/>
</dbReference>
<name>A0ABT7ZJL0_9BACL</name>
<dbReference type="PANTHER" id="PTHR37850">
    <property type="entry name" value="STRU PROTEIN"/>
    <property type="match status" value="1"/>
</dbReference>
<proteinExistence type="predicted"/>
<gene>
    <name evidence="2" type="ORF">QMA01_08545</name>
</gene>
<dbReference type="PANTHER" id="PTHR37850:SF2">
    <property type="entry name" value="SAF DOMAIN PROTEIN"/>
    <property type="match status" value="1"/>
</dbReference>